<dbReference type="EMBL" id="SJPY01000001">
    <property type="protein sequence ID" value="TWU45696.1"/>
    <property type="molecule type" value="Genomic_DNA"/>
</dbReference>
<dbReference type="Gene3D" id="2.60.40.1120">
    <property type="entry name" value="Carboxypeptidase-like, regulatory domain"/>
    <property type="match status" value="1"/>
</dbReference>
<name>A0A5C6EDN4_9BACT</name>
<evidence type="ECO:0000313" key="3">
    <source>
        <dbReference type="Proteomes" id="UP000315471"/>
    </source>
</evidence>
<feature type="signal peptide" evidence="1">
    <location>
        <begin position="1"/>
        <end position="27"/>
    </location>
</feature>
<dbReference type="SUPFAM" id="SSF52833">
    <property type="entry name" value="Thioredoxin-like"/>
    <property type="match status" value="1"/>
</dbReference>
<protein>
    <submittedName>
        <fullName evidence="2">Bacterial Ig-like domain (Group 1)</fullName>
    </submittedName>
</protein>
<keyword evidence="1" id="KW-0732">Signal</keyword>
<dbReference type="Proteomes" id="UP000315471">
    <property type="component" value="Unassembled WGS sequence"/>
</dbReference>
<dbReference type="OrthoDB" id="232400at2"/>
<accession>A0A5C6EDN4</accession>
<dbReference type="Gene3D" id="3.40.30.10">
    <property type="entry name" value="Glutaredoxin"/>
    <property type="match status" value="1"/>
</dbReference>
<dbReference type="SUPFAM" id="SSF49464">
    <property type="entry name" value="Carboxypeptidase regulatory domain-like"/>
    <property type="match status" value="2"/>
</dbReference>
<dbReference type="RefSeq" id="WP_146598353.1">
    <property type="nucleotide sequence ID" value="NZ_SJPY01000001.1"/>
</dbReference>
<dbReference type="AlphaFoldDB" id="A0A5C6EDN4"/>
<feature type="chain" id="PRO_5022661437" evidence="1">
    <location>
        <begin position="28"/>
        <end position="987"/>
    </location>
</feature>
<organism evidence="2 3">
    <name type="scientific">Novipirellula aureliae</name>
    <dbReference type="NCBI Taxonomy" id="2527966"/>
    <lineage>
        <taxon>Bacteria</taxon>
        <taxon>Pseudomonadati</taxon>
        <taxon>Planctomycetota</taxon>
        <taxon>Planctomycetia</taxon>
        <taxon>Pirellulales</taxon>
        <taxon>Pirellulaceae</taxon>
        <taxon>Novipirellula</taxon>
    </lineage>
</organism>
<gene>
    <name evidence="2" type="ORF">Q31b_08720</name>
</gene>
<proteinExistence type="predicted"/>
<keyword evidence="3" id="KW-1185">Reference proteome</keyword>
<dbReference type="InterPro" id="IPR036249">
    <property type="entry name" value="Thioredoxin-like_sf"/>
</dbReference>
<evidence type="ECO:0000256" key="1">
    <source>
        <dbReference type="SAM" id="SignalP"/>
    </source>
</evidence>
<comment type="caution">
    <text evidence="2">The sequence shown here is derived from an EMBL/GenBank/DDBJ whole genome shotgun (WGS) entry which is preliminary data.</text>
</comment>
<reference evidence="2 3" key="1">
    <citation type="submission" date="2019-02" db="EMBL/GenBank/DDBJ databases">
        <title>Deep-cultivation of Planctomycetes and their phenomic and genomic characterization uncovers novel biology.</title>
        <authorList>
            <person name="Wiegand S."/>
            <person name="Jogler M."/>
            <person name="Boedeker C."/>
            <person name="Pinto D."/>
            <person name="Vollmers J."/>
            <person name="Rivas-Marin E."/>
            <person name="Kohn T."/>
            <person name="Peeters S.H."/>
            <person name="Heuer A."/>
            <person name="Rast P."/>
            <person name="Oberbeckmann S."/>
            <person name="Bunk B."/>
            <person name="Jeske O."/>
            <person name="Meyerdierks A."/>
            <person name="Storesund J.E."/>
            <person name="Kallscheuer N."/>
            <person name="Luecker S."/>
            <person name="Lage O.M."/>
            <person name="Pohl T."/>
            <person name="Merkel B.J."/>
            <person name="Hornburger P."/>
            <person name="Mueller R.-W."/>
            <person name="Bruemmer F."/>
            <person name="Labrenz M."/>
            <person name="Spormann A.M."/>
            <person name="Op Den Camp H."/>
            <person name="Overmann J."/>
            <person name="Amann R."/>
            <person name="Jetten M.S.M."/>
            <person name="Mascher T."/>
            <person name="Medema M.H."/>
            <person name="Devos D.P."/>
            <person name="Kaster A.-K."/>
            <person name="Ovreas L."/>
            <person name="Rohde M."/>
            <person name="Galperin M.Y."/>
            <person name="Jogler C."/>
        </authorList>
    </citation>
    <scope>NUCLEOTIDE SEQUENCE [LARGE SCALE GENOMIC DNA]</scope>
    <source>
        <strain evidence="2 3">Q31b</strain>
    </source>
</reference>
<sequence precursor="true">MKTPIQTLAILVANISLSFIVASNVTADSSAKQPATILVPVSGTVVSVDGTPAANANVHFGLPFGKLDTKVSTEDDGNFSTSIEVIKAALPAVVIRSQSADGEQLSVDRFSGAEETVKTEGIEIQLIQARTGRVQVVDASGKPIEDASVAVQLNWPSTLSDIRSDESGVAEFRYPETERIESIVAWKDNVGLDYRVYSLSRLQQADALAEIPEFPSDASETLTLEGTSPLKVRVVDDSGEPIANVSTYVWLLQKKSEANYLNLSYFTENFAQDTDDDGEVVFNWIPSWQESILQIWPNTDDFVRSRGTYDPSAGDGTTTIKLERLVPIRGQVTDTDGNPVKGINIVATGAGYTMDDCRATTSTDEEGSYELKVAPEQVYLVVAKDDQFASAPHTGFAVRANESIENKDFVLRDATRVFGTLTEEQSGELLPNERVVVYQYGTDLHSLDGVELANPENSRRWVRPMTVFSEMTNADGQFEVSLGDGQFDIRPPHRGESKTFEIAGQSELKINITTVIQKTVELTGMVTEEETGEPIANAKLAGVSQNFSGKDWTATTNDEGKFRVLRSSDSTYVHVTNRDQDLGAISIVTPDQMQLDVQLKPTGSVTGQLFTDETKEPWPNQEINYGIDVPSVKGNTWSTRFGGRVITDVDGNFEIDGLVGGRDYSVNLGRTDDGYYWALPDFSVEAGESKDLGDVQTPPAPKPYVPLTLEQRTTQAFEVKGTPIERLQRSEKSIKLVNQHLLIVFGKPEDPRINRLMEIRFEDSDFRDLRDEFRVMAIPTDEERKESANALAEEIEESIDDERANFLLVVLDADGKKVDVLDSHALCIDGELSKEKLLESLRNHKPEMPDARTVLKDALRKAGEEDKRLIVQETATWCGPCQLLTRFLNANREWEKDYILVKMDHRLGGARELMKEIRDGAEGGIPWLAILDTEGEKLITSNESESGDNVGYPSSESGQKHFFKMINETRQRMTEEEVEAFVEKLKS</sequence>
<dbReference type="Pfam" id="PF13620">
    <property type="entry name" value="CarboxypepD_reg"/>
    <property type="match status" value="1"/>
</dbReference>
<dbReference type="InterPro" id="IPR008969">
    <property type="entry name" value="CarboxyPept-like_regulatory"/>
</dbReference>
<evidence type="ECO:0000313" key="2">
    <source>
        <dbReference type="EMBL" id="TWU45696.1"/>
    </source>
</evidence>